<dbReference type="InterPro" id="IPR011990">
    <property type="entry name" value="TPR-like_helical_dom_sf"/>
</dbReference>
<dbReference type="Gene3D" id="1.20.120.740">
    <property type="entry name" value="YgfB uncharacterised protein family UPF0149, PF03695"/>
    <property type="match status" value="1"/>
</dbReference>
<dbReference type="EMBL" id="RKHR01000004">
    <property type="protein sequence ID" value="ROS01595.1"/>
    <property type="molecule type" value="Genomic_DNA"/>
</dbReference>
<comment type="caution">
    <text evidence="2">The sequence shown here is derived from an EMBL/GenBank/DDBJ whole genome shotgun (WGS) entry which is preliminary data.</text>
</comment>
<protein>
    <submittedName>
        <fullName evidence="2">YecA family protein</fullName>
    </submittedName>
</protein>
<keyword evidence="1" id="KW-0802">TPR repeat</keyword>
<dbReference type="Proteomes" id="UP000275394">
    <property type="component" value="Unassembled WGS sequence"/>
</dbReference>
<dbReference type="SUPFAM" id="SSF48452">
    <property type="entry name" value="TPR-like"/>
    <property type="match status" value="1"/>
</dbReference>
<dbReference type="PROSITE" id="PS50005">
    <property type="entry name" value="TPR"/>
    <property type="match status" value="1"/>
</dbReference>
<organism evidence="2 3">
    <name type="scientific">Sinobacterium caligoides</name>
    <dbReference type="NCBI Taxonomy" id="933926"/>
    <lineage>
        <taxon>Bacteria</taxon>
        <taxon>Pseudomonadati</taxon>
        <taxon>Pseudomonadota</taxon>
        <taxon>Gammaproteobacteria</taxon>
        <taxon>Cellvibrionales</taxon>
        <taxon>Spongiibacteraceae</taxon>
        <taxon>Sinobacterium</taxon>
    </lineage>
</organism>
<proteinExistence type="predicted"/>
<dbReference type="AlphaFoldDB" id="A0A3N2DQL5"/>
<dbReference type="Pfam" id="PF03695">
    <property type="entry name" value="UPF0149"/>
    <property type="match status" value="1"/>
</dbReference>
<dbReference type="InterPro" id="IPR011978">
    <property type="entry name" value="YgfB-like"/>
</dbReference>
<dbReference type="SUPFAM" id="SSF101327">
    <property type="entry name" value="YgfB-like"/>
    <property type="match status" value="1"/>
</dbReference>
<reference evidence="2 3" key="1">
    <citation type="submission" date="2018-11" db="EMBL/GenBank/DDBJ databases">
        <title>Genomic Encyclopedia of Type Strains, Phase IV (KMG-IV): sequencing the most valuable type-strain genomes for metagenomic binning, comparative biology and taxonomic classification.</title>
        <authorList>
            <person name="Goeker M."/>
        </authorList>
    </citation>
    <scope>NUCLEOTIDE SEQUENCE [LARGE SCALE GENOMIC DNA]</scope>
    <source>
        <strain evidence="2 3">DSM 100316</strain>
    </source>
</reference>
<evidence type="ECO:0000256" key="1">
    <source>
        <dbReference type="PROSITE-ProRule" id="PRU00339"/>
    </source>
</evidence>
<dbReference type="Gene3D" id="1.25.40.10">
    <property type="entry name" value="Tetratricopeptide repeat domain"/>
    <property type="match status" value="1"/>
</dbReference>
<evidence type="ECO:0000313" key="3">
    <source>
        <dbReference type="Proteomes" id="UP000275394"/>
    </source>
</evidence>
<dbReference type="NCBIfam" id="TIGR02292">
    <property type="entry name" value="ygfB_yecA"/>
    <property type="match status" value="1"/>
</dbReference>
<gene>
    <name evidence="2" type="ORF">EDC56_2037</name>
</gene>
<dbReference type="RefSeq" id="WP_123712371.1">
    <property type="nucleotide sequence ID" value="NZ_RKHR01000004.1"/>
</dbReference>
<accession>A0A3N2DQL5</accession>
<dbReference type="OrthoDB" id="7008537at2"/>
<keyword evidence="3" id="KW-1185">Reference proteome</keyword>
<evidence type="ECO:0000313" key="2">
    <source>
        <dbReference type="EMBL" id="ROS01595.1"/>
    </source>
</evidence>
<sequence>MSESSVTKLNATEARQLGAYLRSKRAPSGSLSLNGLKGYLFAVCACPQSTPSEQWLPAIFAGEMPSFADKDQTILPLIDQLMRHTQQEVNNAEYKLPANCSFKKDDIESNFLAGSALHEWSAGFTLALQANIESWRSFADSDAELKQELLSLWSYLTFFGNREAAAQSAKDNKAEDFARFAYETRQQLTTVIKQYAAHAVQRQGQSTTAENQSVENTDEGLDAVDKLLARAAQASSSAEVVELATEALAIDPERVDTLLLLARYTAKNVTDYITKLRVAVITGEKNLGDAFFDQHSGNFGSQTQSLDYLEALSSLANAYIMDKQIEEGIATYERCLSLNNDDQHANRYSLINLYLGQQAIDKAEQLLGRYPDDDSAFFNYSRTLLSFMRHGNNSDSRKLKKAAIKSNKYVAKYLSGRNKVAKQIPQQFTRGDRDEAMIYCFETQSTWRKAAGSIPWLLKK</sequence>
<dbReference type="InterPro" id="IPR036255">
    <property type="entry name" value="YgfB-like_sf"/>
</dbReference>
<feature type="repeat" description="TPR" evidence="1">
    <location>
        <begin position="309"/>
        <end position="342"/>
    </location>
</feature>
<dbReference type="InterPro" id="IPR019734">
    <property type="entry name" value="TPR_rpt"/>
</dbReference>
<name>A0A3N2DQL5_9GAMM</name>